<feature type="region of interest" description="Disordered" evidence="1">
    <location>
        <begin position="390"/>
        <end position="423"/>
    </location>
</feature>
<name>A0A9P6Q5J4_9FUNG</name>
<proteinExistence type="predicted"/>
<accession>A0A9P6Q5J4</accession>
<keyword evidence="3" id="KW-1185">Reference proteome</keyword>
<dbReference type="Proteomes" id="UP000726737">
    <property type="component" value="Unassembled WGS sequence"/>
</dbReference>
<feature type="compositionally biased region" description="Low complexity" evidence="1">
    <location>
        <begin position="401"/>
        <end position="417"/>
    </location>
</feature>
<dbReference type="AlphaFoldDB" id="A0A9P6Q5J4"/>
<organism evidence="2 3">
    <name type="scientific">Mortierella polycephala</name>
    <dbReference type="NCBI Taxonomy" id="41804"/>
    <lineage>
        <taxon>Eukaryota</taxon>
        <taxon>Fungi</taxon>
        <taxon>Fungi incertae sedis</taxon>
        <taxon>Mucoromycota</taxon>
        <taxon>Mortierellomycotina</taxon>
        <taxon>Mortierellomycetes</taxon>
        <taxon>Mortierellales</taxon>
        <taxon>Mortierellaceae</taxon>
        <taxon>Mortierella</taxon>
    </lineage>
</organism>
<protein>
    <submittedName>
        <fullName evidence="2">Uncharacterized protein</fullName>
    </submittedName>
</protein>
<evidence type="ECO:0000313" key="3">
    <source>
        <dbReference type="Proteomes" id="UP000726737"/>
    </source>
</evidence>
<dbReference type="OrthoDB" id="2434038at2759"/>
<comment type="caution">
    <text evidence="2">The sequence shown here is derived from an EMBL/GenBank/DDBJ whole genome shotgun (WGS) entry which is preliminary data.</text>
</comment>
<gene>
    <name evidence="2" type="ORF">BG011_002319</name>
</gene>
<dbReference type="EMBL" id="JAAAJA010000172">
    <property type="protein sequence ID" value="KAG0259868.1"/>
    <property type="molecule type" value="Genomic_DNA"/>
</dbReference>
<evidence type="ECO:0000313" key="2">
    <source>
        <dbReference type="EMBL" id="KAG0259868.1"/>
    </source>
</evidence>
<sequence length="423" mass="47174">MLASKLKELQSIRYGRLSEAVLPPKITFSVGGVDYFLTEIRNVVKTKQDVADLWDRASEQIIVLGLDLGQACVLGASALLSRYARLEGAKDVMMKEPVGQDSQMEVDVPYTKDRDDDVPIGEPCDATVPASAPASVKVVYHNLAVKQKTVYQPTFKFQRWLEEQKSVIPVSATESISDLENKLPPLRGEGASVVSNFAELGMTNDRLDGFCNGNHRFKKHKWDAQRAKDDDFKLITDRLPKLVGGSTGRKRDEANKVVIGVGLGKSSSKFKHSSLHESFQSHFVQKIRVQSLAVKCCVRSPYAFTDFVLLVSRPHRGRVNECCTSKKCPTCERFVGQVEIRHLYYPTYNYPMHRDVMAGHNVCNMVRGHLADQQRPLYLQPVDMDGNYPWIQDAGPHAEAESSTSSSSTVGQGQDQGRVGRRN</sequence>
<reference evidence="2" key="1">
    <citation type="journal article" date="2020" name="Fungal Divers.">
        <title>Resolving the Mortierellaceae phylogeny through synthesis of multi-gene phylogenetics and phylogenomics.</title>
        <authorList>
            <person name="Vandepol N."/>
            <person name="Liber J."/>
            <person name="Desiro A."/>
            <person name="Na H."/>
            <person name="Kennedy M."/>
            <person name="Barry K."/>
            <person name="Grigoriev I.V."/>
            <person name="Miller A.N."/>
            <person name="O'Donnell K."/>
            <person name="Stajich J.E."/>
            <person name="Bonito G."/>
        </authorList>
    </citation>
    <scope>NUCLEOTIDE SEQUENCE</scope>
    <source>
        <strain evidence="2">KOD948</strain>
    </source>
</reference>
<evidence type="ECO:0000256" key="1">
    <source>
        <dbReference type="SAM" id="MobiDB-lite"/>
    </source>
</evidence>